<organism evidence="2 3">
    <name type="scientific">Pleurodeles waltl</name>
    <name type="common">Iberian ribbed newt</name>
    <dbReference type="NCBI Taxonomy" id="8319"/>
    <lineage>
        <taxon>Eukaryota</taxon>
        <taxon>Metazoa</taxon>
        <taxon>Chordata</taxon>
        <taxon>Craniata</taxon>
        <taxon>Vertebrata</taxon>
        <taxon>Euteleostomi</taxon>
        <taxon>Amphibia</taxon>
        <taxon>Batrachia</taxon>
        <taxon>Caudata</taxon>
        <taxon>Salamandroidea</taxon>
        <taxon>Salamandridae</taxon>
        <taxon>Pleurodelinae</taxon>
        <taxon>Pleurodeles</taxon>
    </lineage>
</organism>
<reference evidence="2" key="1">
    <citation type="journal article" date="2022" name="bioRxiv">
        <title>Sequencing and chromosome-scale assembly of the giantPleurodeles waltlgenome.</title>
        <authorList>
            <person name="Brown T."/>
            <person name="Elewa A."/>
            <person name="Iarovenko S."/>
            <person name="Subramanian E."/>
            <person name="Araus A.J."/>
            <person name="Petzold A."/>
            <person name="Susuki M."/>
            <person name="Suzuki K.-i.T."/>
            <person name="Hayashi T."/>
            <person name="Toyoda A."/>
            <person name="Oliveira C."/>
            <person name="Osipova E."/>
            <person name="Leigh N.D."/>
            <person name="Simon A."/>
            <person name="Yun M.H."/>
        </authorList>
    </citation>
    <scope>NUCLEOTIDE SEQUENCE</scope>
    <source>
        <strain evidence="2">20211129_DDA</strain>
        <tissue evidence="2">Liver</tissue>
    </source>
</reference>
<accession>A0AAV7PYP7</accession>
<feature type="compositionally biased region" description="Low complexity" evidence="1">
    <location>
        <begin position="47"/>
        <end position="61"/>
    </location>
</feature>
<feature type="region of interest" description="Disordered" evidence="1">
    <location>
        <begin position="37"/>
        <end position="76"/>
    </location>
</feature>
<protein>
    <submittedName>
        <fullName evidence="2">Uncharacterized protein</fullName>
    </submittedName>
</protein>
<evidence type="ECO:0000256" key="1">
    <source>
        <dbReference type="SAM" id="MobiDB-lite"/>
    </source>
</evidence>
<feature type="compositionally biased region" description="Basic and acidic residues" evidence="1">
    <location>
        <begin position="13"/>
        <end position="22"/>
    </location>
</feature>
<sequence>MKRRRRKPTKTRPNQEEVAAKRDQAVATAIRCCKNPFDTLRSESTQISGSDSGSEISETSSNKAPHITPGSVDDII</sequence>
<comment type="caution">
    <text evidence="2">The sequence shown here is derived from an EMBL/GenBank/DDBJ whole genome shotgun (WGS) entry which is preliminary data.</text>
</comment>
<gene>
    <name evidence="2" type="ORF">NDU88_010430</name>
</gene>
<dbReference type="Proteomes" id="UP001066276">
    <property type="component" value="Chromosome 7"/>
</dbReference>
<proteinExistence type="predicted"/>
<dbReference type="EMBL" id="JANPWB010000011">
    <property type="protein sequence ID" value="KAJ1132100.1"/>
    <property type="molecule type" value="Genomic_DNA"/>
</dbReference>
<evidence type="ECO:0000313" key="2">
    <source>
        <dbReference type="EMBL" id="KAJ1132100.1"/>
    </source>
</evidence>
<feature type="compositionally biased region" description="Basic residues" evidence="1">
    <location>
        <begin position="1"/>
        <end position="10"/>
    </location>
</feature>
<name>A0AAV7PYP7_PLEWA</name>
<evidence type="ECO:0000313" key="3">
    <source>
        <dbReference type="Proteomes" id="UP001066276"/>
    </source>
</evidence>
<keyword evidence="3" id="KW-1185">Reference proteome</keyword>
<feature type="region of interest" description="Disordered" evidence="1">
    <location>
        <begin position="1"/>
        <end position="22"/>
    </location>
</feature>
<dbReference type="AlphaFoldDB" id="A0AAV7PYP7"/>